<dbReference type="PANTHER" id="PTHR43811">
    <property type="entry name" value="FKBP-TYPE PEPTIDYL-PROLYL CIS-TRANS ISOMERASE FKPA"/>
    <property type="match status" value="1"/>
</dbReference>
<evidence type="ECO:0000256" key="7">
    <source>
        <dbReference type="SAM" id="SignalP"/>
    </source>
</evidence>
<gene>
    <name evidence="9" type="ORF">HAV22_07785</name>
</gene>
<evidence type="ECO:0000256" key="2">
    <source>
        <dbReference type="ARBA" id="ARBA00006577"/>
    </source>
</evidence>
<evidence type="ECO:0000256" key="5">
    <source>
        <dbReference type="PROSITE-ProRule" id="PRU00277"/>
    </source>
</evidence>
<keyword evidence="7" id="KW-0732">Signal</keyword>
<dbReference type="PROSITE" id="PS50059">
    <property type="entry name" value="FKBP_PPIASE"/>
    <property type="match status" value="1"/>
</dbReference>
<dbReference type="Proteomes" id="UP000716322">
    <property type="component" value="Unassembled WGS sequence"/>
</dbReference>
<comment type="caution">
    <text evidence="9">The sequence shown here is derived from an EMBL/GenBank/DDBJ whole genome shotgun (WGS) entry which is preliminary data.</text>
</comment>
<dbReference type="PANTHER" id="PTHR43811:SF19">
    <property type="entry name" value="39 KDA FK506-BINDING NUCLEAR PROTEIN"/>
    <property type="match status" value="1"/>
</dbReference>
<keyword evidence="4 5" id="KW-0413">Isomerase</keyword>
<evidence type="ECO:0000259" key="8">
    <source>
        <dbReference type="PROSITE" id="PS50059"/>
    </source>
</evidence>
<feature type="chain" id="PRO_5045185154" description="Peptidyl-prolyl cis-trans isomerase" evidence="7">
    <location>
        <begin position="20"/>
        <end position="145"/>
    </location>
</feature>
<dbReference type="SUPFAM" id="SSF54534">
    <property type="entry name" value="FKBP-like"/>
    <property type="match status" value="1"/>
</dbReference>
<dbReference type="EMBL" id="JAAQOM010000004">
    <property type="protein sequence ID" value="NIA53551.1"/>
    <property type="molecule type" value="Genomic_DNA"/>
</dbReference>
<protein>
    <recommendedName>
        <fullName evidence="6">Peptidyl-prolyl cis-trans isomerase</fullName>
        <ecNumber evidence="6">5.2.1.8</ecNumber>
    </recommendedName>
</protein>
<feature type="domain" description="PPIase FKBP-type" evidence="8">
    <location>
        <begin position="55"/>
        <end position="145"/>
    </location>
</feature>
<evidence type="ECO:0000256" key="4">
    <source>
        <dbReference type="ARBA" id="ARBA00023235"/>
    </source>
</evidence>
<dbReference type="RefSeq" id="WP_166858235.1">
    <property type="nucleotide sequence ID" value="NZ_JAAQOM010000004.1"/>
</dbReference>
<name>A0ABX0P8J9_9BURK</name>
<dbReference type="Pfam" id="PF00254">
    <property type="entry name" value="FKBP_C"/>
    <property type="match status" value="1"/>
</dbReference>
<evidence type="ECO:0000313" key="9">
    <source>
        <dbReference type="EMBL" id="NIA53551.1"/>
    </source>
</evidence>
<dbReference type="GO" id="GO:0016853">
    <property type="term" value="F:isomerase activity"/>
    <property type="evidence" value="ECO:0007669"/>
    <property type="project" value="UniProtKB-KW"/>
</dbReference>
<organism evidence="9 10">
    <name type="scientific">Telluria antibiotica</name>
    <dbReference type="NCBI Taxonomy" id="2717319"/>
    <lineage>
        <taxon>Bacteria</taxon>
        <taxon>Pseudomonadati</taxon>
        <taxon>Pseudomonadota</taxon>
        <taxon>Betaproteobacteria</taxon>
        <taxon>Burkholderiales</taxon>
        <taxon>Oxalobacteraceae</taxon>
        <taxon>Telluria group</taxon>
        <taxon>Telluria</taxon>
    </lineage>
</organism>
<dbReference type="EC" id="5.2.1.8" evidence="6"/>
<dbReference type="PROSITE" id="PS51257">
    <property type="entry name" value="PROKAR_LIPOPROTEIN"/>
    <property type="match status" value="1"/>
</dbReference>
<keyword evidence="10" id="KW-1185">Reference proteome</keyword>
<dbReference type="InterPro" id="IPR046357">
    <property type="entry name" value="PPIase_dom_sf"/>
</dbReference>
<comment type="catalytic activity">
    <reaction evidence="1 5 6">
        <text>[protein]-peptidylproline (omega=180) = [protein]-peptidylproline (omega=0)</text>
        <dbReference type="Rhea" id="RHEA:16237"/>
        <dbReference type="Rhea" id="RHEA-COMP:10747"/>
        <dbReference type="Rhea" id="RHEA-COMP:10748"/>
        <dbReference type="ChEBI" id="CHEBI:83833"/>
        <dbReference type="ChEBI" id="CHEBI:83834"/>
        <dbReference type="EC" id="5.2.1.8"/>
    </reaction>
</comment>
<evidence type="ECO:0000256" key="3">
    <source>
        <dbReference type="ARBA" id="ARBA00023110"/>
    </source>
</evidence>
<accession>A0ABX0P8J9</accession>
<reference evidence="9 10" key="1">
    <citation type="submission" date="2020-03" db="EMBL/GenBank/DDBJ databases">
        <title>Genome sequence of strain Massilia sp. TW-1.</title>
        <authorList>
            <person name="Chaudhary D.K."/>
        </authorList>
    </citation>
    <scope>NUCLEOTIDE SEQUENCE [LARGE SCALE GENOMIC DNA]</scope>
    <source>
        <strain evidence="9 10">TW-1</strain>
    </source>
</reference>
<feature type="signal peptide" evidence="7">
    <location>
        <begin position="1"/>
        <end position="19"/>
    </location>
</feature>
<sequence>MSAKPSVAVAILAAVLSLAGCGGGGSSSPAVVVANPAQFSATDVVLGTGAAATAGKTATVTYTGWLYSDTAPNHKGTQFDSGTFSFTLGQNQVVPGFEQGVLGMMVGGQRTVLIPSSLGYGASGSGSRIPPNAGLVFDIALTAVQ</sequence>
<comment type="similarity">
    <text evidence="2 6">Belongs to the FKBP-type PPIase family.</text>
</comment>
<evidence type="ECO:0000313" key="10">
    <source>
        <dbReference type="Proteomes" id="UP000716322"/>
    </source>
</evidence>
<proteinExistence type="inferred from homology"/>
<evidence type="ECO:0000256" key="1">
    <source>
        <dbReference type="ARBA" id="ARBA00000971"/>
    </source>
</evidence>
<evidence type="ECO:0000256" key="6">
    <source>
        <dbReference type="RuleBase" id="RU003915"/>
    </source>
</evidence>
<dbReference type="InterPro" id="IPR001179">
    <property type="entry name" value="PPIase_FKBP_dom"/>
</dbReference>
<dbReference type="Gene3D" id="3.10.50.40">
    <property type="match status" value="1"/>
</dbReference>
<keyword evidence="3 5" id="KW-0697">Rotamase</keyword>